<proteinExistence type="predicted"/>
<comment type="caution">
    <text evidence="1">The sequence shown here is derived from an EMBL/GenBank/DDBJ whole genome shotgun (WGS) entry which is preliminary data.</text>
</comment>
<protein>
    <submittedName>
        <fullName evidence="1">Uncharacterized protein</fullName>
    </submittedName>
</protein>
<evidence type="ECO:0000313" key="1">
    <source>
        <dbReference type="EMBL" id="GAA1964711.1"/>
    </source>
</evidence>
<gene>
    <name evidence="1" type="ORF">GCM10009776_29390</name>
</gene>
<accession>A0ABN2R754</accession>
<reference evidence="1 2" key="1">
    <citation type="journal article" date="2019" name="Int. J. Syst. Evol. Microbiol.">
        <title>The Global Catalogue of Microorganisms (GCM) 10K type strain sequencing project: providing services to taxonomists for standard genome sequencing and annotation.</title>
        <authorList>
            <consortium name="The Broad Institute Genomics Platform"/>
            <consortium name="The Broad Institute Genome Sequencing Center for Infectious Disease"/>
            <person name="Wu L."/>
            <person name="Ma J."/>
        </authorList>
    </citation>
    <scope>NUCLEOTIDE SEQUENCE [LARGE SCALE GENOMIC DNA]</scope>
    <source>
        <strain evidence="1 2">JCM 14901</strain>
    </source>
</reference>
<organism evidence="1 2">
    <name type="scientific">Microbacterium deminutum</name>
    <dbReference type="NCBI Taxonomy" id="344164"/>
    <lineage>
        <taxon>Bacteria</taxon>
        <taxon>Bacillati</taxon>
        <taxon>Actinomycetota</taxon>
        <taxon>Actinomycetes</taxon>
        <taxon>Micrococcales</taxon>
        <taxon>Microbacteriaceae</taxon>
        <taxon>Microbacterium</taxon>
    </lineage>
</organism>
<dbReference type="EMBL" id="BAAAOG010000007">
    <property type="protein sequence ID" value="GAA1964711.1"/>
    <property type="molecule type" value="Genomic_DNA"/>
</dbReference>
<name>A0ABN2R754_9MICO</name>
<keyword evidence="2" id="KW-1185">Reference proteome</keyword>
<dbReference type="RefSeq" id="WP_344095951.1">
    <property type="nucleotide sequence ID" value="NZ_BAAAOG010000007.1"/>
</dbReference>
<sequence length="179" mass="17850">MDIPGPSTAARRRFGVVAIAAEAALAGAGVTAAALSAASGAGPPSPTPAPTASLTAVTLVVPFADATLKPDAALTAGALLGAANWADSAGFDLDTLQGHQAVGTTTPWTATRWKGRQQCVLLAVNPHEIFSHVGCAPVGRTATLGLPVSADSAEGIRHDVILVFLNTGAALEVRAVSVR</sequence>
<evidence type="ECO:0000313" key="2">
    <source>
        <dbReference type="Proteomes" id="UP001499933"/>
    </source>
</evidence>
<dbReference type="Proteomes" id="UP001499933">
    <property type="component" value="Unassembled WGS sequence"/>
</dbReference>